<dbReference type="AlphaFoldDB" id="T2JH58"/>
<organism evidence="1 2">
    <name type="scientific">Crocosphaera watsonii WH 0402</name>
    <dbReference type="NCBI Taxonomy" id="1284629"/>
    <lineage>
        <taxon>Bacteria</taxon>
        <taxon>Bacillati</taxon>
        <taxon>Cyanobacteriota</taxon>
        <taxon>Cyanophyceae</taxon>
        <taxon>Oscillatoriophycideae</taxon>
        <taxon>Chroococcales</taxon>
        <taxon>Aphanothecaceae</taxon>
        <taxon>Crocosphaera</taxon>
    </lineage>
</organism>
<dbReference type="Proteomes" id="UP000018130">
    <property type="component" value="Unassembled WGS sequence"/>
</dbReference>
<accession>T2JH58</accession>
<dbReference type="EMBL" id="CAQN01000128">
    <property type="protein sequence ID" value="CCQ65168.1"/>
    <property type="molecule type" value="Genomic_DNA"/>
</dbReference>
<name>T2JH58_CROWT</name>
<gene>
    <name evidence="1" type="ORF">CWATWH0402_4923</name>
</gene>
<evidence type="ECO:0000313" key="2">
    <source>
        <dbReference type="Proteomes" id="UP000018130"/>
    </source>
</evidence>
<comment type="caution">
    <text evidence="1">The sequence shown here is derived from an EMBL/GenBank/DDBJ whole genome shotgun (WGS) entry which is preliminary data.</text>
</comment>
<reference evidence="1 2" key="1">
    <citation type="submission" date="2013-01" db="EMBL/GenBank/DDBJ databases">
        <authorList>
            <person name="Bench S."/>
        </authorList>
    </citation>
    <scope>NUCLEOTIDE SEQUENCE [LARGE SCALE GENOMIC DNA]</scope>
    <source>
        <strain evidence="1 2">WH 0402</strain>
    </source>
</reference>
<proteinExistence type="predicted"/>
<evidence type="ECO:0000313" key="1">
    <source>
        <dbReference type="EMBL" id="CCQ65168.1"/>
    </source>
</evidence>
<reference evidence="1 2" key="2">
    <citation type="submission" date="2013-09" db="EMBL/GenBank/DDBJ databases">
        <title>Whole genome comparison of six Crocosphaera watsonii strains with differing phenotypes.</title>
        <authorList>
            <person name="Bench S.R."/>
            <person name="Heller P."/>
            <person name="Frank I."/>
            <person name="Arciniega M."/>
            <person name="Shilova I.N."/>
            <person name="Zehr J.P."/>
        </authorList>
    </citation>
    <scope>NUCLEOTIDE SEQUENCE [LARGE SCALE GENOMIC DNA]</scope>
    <source>
        <strain evidence="1 2">WH 0402</strain>
    </source>
</reference>
<protein>
    <submittedName>
        <fullName evidence="1">Uncharacterized protein</fullName>
    </submittedName>
</protein>
<sequence length="39" mass="4299">MEKDGTIKMSVPFRSVVWALALFGLKAQKNPKGFTTDVS</sequence>